<dbReference type="EMBL" id="JBHULV010000014">
    <property type="protein sequence ID" value="MFD2731018.1"/>
    <property type="molecule type" value="Genomic_DNA"/>
</dbReference>
<evidence type="ECO:0000256" key="2">
    <source>
        <dbReference type="ARBA" id="ARBA00002933"/>
    </source>
</evidence>
<name>A0ABW5TQI6_9SPHI</name>
<evidence type="ECO:0000256" key="8">
    <source>
        <dbReference type="ARBA" id="ARBA00022763"/>
    </source>
</evidence>
<comment type="similarity">
    <text evidence="3 14">Belongs to the Nth/MutY family.</text>
</comment>
<dbReference type="SMART" id="SM00478">
    <property type="entry name" value="ENDO3c"/>
    <property type="match status" value="1"/>
</dbReference>
<dbReference type="EC" id="3.2.2.31" evidence="4 14"/>
<keyword evidence="6" id="KW-0004">4Fe-4S</keyword>
<evidence type="ECO:0000256" key="14">
    <source>
        <dbReference type="RuleBase" id="RU365096"/>
    </source>
</evidence>
<evidence type="ECO:0000256" key="11">
    <source>
        <dbReference type="ARBA" id="ARBA00023014"/>
    </source>
</evidence>
<dbReference type="InterPro" id="IPR044298">
    <property type="entry name" value="MIG/MutY"/>
</dbReference>
<dbReference type="Gene3D" id="1.10.1670.10">
    <property type="entry name" value="Helix-hairpin-Helix base-excision DNA repair enzymes (C-terminal)"/>
    <property type="match status" value="1"/>
</dbReference>
<dbReference type="GO" id="GO:0000701">
    <property type="term" value="F:purine-specific mismatch base pair DNA N-glycosylase activity"/>
    <property type="evidence" value="ECO:0007669"/>
    <property type="project" value="UniProtKB-EC"/>
</dbReference>
<evidence type="ECO:0000256" key="3">
    <source>
        <dbReference type="ARBA" id="ARBA00008343"/>
    </source>
</evidence>
<dbReference type="Proteomes" id="UP001597546">
    <property type="component" value="Unassembled WGS sequence"/>
</dbReference>
<keyword evidence="12" id="KW-0234">DNA repair</keyword>
<evidence type="ECO:0000256" key="1">
    <source>
        <dbReference type="ARBA" id="ARBA00000843"/>
    </source>
</evidence>
<comment type="function">
    <text evidence="2">Adenine glycosylase active on G-A mispairs. MutY also corrects error-prone DNA synthesis past GO lesions which are due to the oxidatively damaged form of guanine: 7,8-dihydro-8-oxoguanine (8-oxo-dGTP).</text>
</comment>
<evidence type="ECO:0000256" key="7">
    <source>
        <dbReference type="ARBA" id="ARBA00022723"/>
    </source>
</evidence>
<evidence type="ECO:0000256" key="5">
    <source>
        <dbReference type="ARBA" id="ARBA00022023"/>
    </source>
</evidence>
<keyword evidence="11" id="KW-0411">Iron-sulfur</keyword>
<keyword evidence="7" id="KW-0479">Metal-binding</keyword>
<evidence type="ECO:0000256" key="6">
    <source>
        <dbReference type="ARBA" id="ARBA00022485"/>
    </source>
</evidence>
<comment type="cofactor">
    <cofactor evidence="14">
        <name>[4Fe-4S] cluster</name>
        <dbReference type="ChEBI" id="CHEBI:49883"/>
    </cofactor>
    <text evidence="14">Binds 1 [4Fe-4S] cluster.</text>
</comment>
<feature type="domain" description="HhH-GPD" evidence="15">
    <location>
        <begin position="35"/>
        <end position="186"/>
    </location>
</feature>
<dbReference type="InterPro" id="IPR029119">
    <property type="entry name" value="MutY_C"/>
</dbReference>
<evidence type="ECO:0000256" key="10">
    <source>
        <dbReference type="ARBA" id="ARBA00023004"/>
    </source>
</evidence>
<protein>
    <recommendedName>
        <fullName evidence="5 14">Adenine DNA glycosylase</fullName>
        <ecNumber evidence="4 14">3.2.2.31</ecNumber>
    </recommendedName>
</protein>
<dbReference type="InterPro" id="IPR011257">
    <property type="entry name" value="DNA_glycosylase"/>
</dbReference>
<organism evidence="16 17">
    <name type="scientific">Pedobacter alpinus</name>
    <dbReference type="NCBI Taxonomy" id="1590643"/>
    <lineage>
        <taxon>Bacteria</taxon>
        <taxon>Pseudomonadati</taxon>
        <taxon>Bacteroidota</taxon>
        <taxon>Sphingobacteriia</taxon>
        <taxon>Sphingobacteriales</taxon>
        <taxon>Sphingobacteriaceae</taxon>
        <taxon>Pedobacter</taxon>
    </lineage>
</organism>
<gene>
    <name evidence="16" type="primary">mutY</name>
    <name evidence="16" type="ORF">ACFSSE_04815</name>
</gene>
<dbReference type="InterPro" id="IPR015797">
    <property type="entry name" value="NUDIX_hydrolase-like_dom_sf"/>
</dbReference>
<dbReference type="SUPFAM" id="SSF55811">
    <property type="entry name" value="Nudix"/>
    <property type="match status" value="1"/>
</dbReference>
<evidence type="ECO:0000256" key="4">
    <source>
        <dbReference type="ARBA" id="ARBA00012045"/>
    </source>
</evidence>
<keyword evidence="10 14" id="KW-0408">Iron</keyword>
<keyword evidence="13 14" id="KW-0326">Glycosidase</keyword>
<comment type="catalytic activity">
    <reaction evidence="1 14">
        <text>Hydrolyzes free adenine bases from 7,8-dihydro-8-oxoguanine:adenine mismatched double-stranded DNA, leaving an apurinic site.</text>
        <dbReference type="EC" id="3.2.2.31"/>
    </reaction>
</comment>
<keyword evidence="17" id="KW-1185">Reference proteome</keyword>
<dbReference type="InterPro" id="IPR003265">
    <property type="entry name" value="HhH-GPD_domain"/>
</dbReference>
<evidence type="ECO:0000313" key="16">
    <source>
        <dbReference type="EMBL" id="MFD2731018.1"/>
    </source>
</evidence>
<accession>A0ABW5TQI6</accession>
<dbReference type="NCBIfam" id="TIGR01084">
    <property type="entry name" value="mutY"/>
    <property type="match status" value="1"/>
</dbReference>
<dbReference type="RefSeq" id="WP_379041797.1">
    <property type="nucleotide sequence ID" value="NZ_JBHSKW010000018.1"/>
</dbReference>
<dbReference type="Gene3D" id="3.90.79.10">
    <property type="entry name" value="Nucleoside Triphosphate Pyrophosphohydrolase"/>
    <property type="match status" value="1"/>
</dbReference>
<dbReference type="PANTHER" id="PTHR42944:SF1">
    <property type="entry name" value="ADENINE DNA GLYCOSYLASE"/>
    <property type="match status" value="1"/>
</dbReference>
<dbReference type="InterPro" id="IPR023170">
    <property type="entry name" value="HhH_base_excis_C"/>
</dbReference>
<reference evidence="17" key="1">
    <citation type="journal article" date="2019" name="Int. J. Syst. Evol. Microbiol.">
        <title>The Global Catalogue of Microorganisms (GCM) 10K type strain sequencing project: providing services to taxonomists for standard genome sequencing and annotation.</title>
        <authorList>
            <consortium name="The Broad Institute Genomics Platform"/>
            <consortium name="The Broad Institute Genome Sequencing Center for Infectious Disease"/>
            <person name="Wu L."/>
            <person name="Ma J."/>
        </authorList>
    </citation>
    <scope>NUCLEOTIDE SEQUENCE [LARGE SCALE GENOMIC DNA]</scope>
    <source>
        <strain evidence="17">KCTC 42456</strain>
    </source>
</reference>
<evidence type="ECO:0000256" key="12">
    <source>
        <dbReference type="ARBA" id="ARBA00023204"/>
    </source>
</evidence>
<evidence type="ECO:0000313" key="17">
    <source>
        <dbReference type="Proteomes" id="UP001597546"/>
    </source>
</evidence>
<comment type="caution">
    <text evidence="16">The sequence shown here is derived from an EMBL/GenBank/DDBJ whole genome shotgun (WGS) entry which is preliminary data.</text>
</comment>
<dbReference type="SUPFAM" id="SSF48150">
    <property type="entry name" value="DNA-glycosylase"/>
    <property type="match status" value="1"/>
</dbReference>
<proteinExistence type="inferred from homology"/>
<dbReference type="InterPro" id="IPR005760">
    <property type="entry name" value="A/G_AdeGlyc_MutY"/>
</dbReference>
<keyword evidence="9 16" id="KW-0378">Hydrolase</keyword>
<dbReference type="CDD" id="cd00056">
    <property type="entry name" value="ENDO3c"/>
    <property type="match status" value="1"/>
</dbReference>
<evidence type="ECO:0000256" key="9">
    <source>
        <dbReference type="ARBA" id="ARBA00022801"/>
    </source>
</evidence>
<keyword evidence="8 14" id="KW-0227">DNA damage</keyword>
<sequence length="352" mass="40998">MNFSNELITWYRNNKRDLPWRNTNDAYLIWLSEIILQQTRVEQGMPYFLKFSEAFPTVKRFSEASEDEILRLWQGLGYYSRGRNMLKTAKRIVSDFNGVFPSAYADLITLTGIGEYTAAAISSFSNNEAKAVVDGNVYRLLARYFGIDTPINSTEGKKSFQAVADDLLDLNNAGEHNQAMIEFGALQCKPKNPNCQICPFIQSCYAYKHQKINDLPVKLKKLKIKERYFYFLILINEQNEILIKRRNNNDIWAGLYDLPSVEFTETTELPELLNHADYKKWFKKILAIKSVSEKIKHILTHQKIYAQFLEISVAEKYNINTNDGIWVKVDEIYNYGMPKLIFAFLQKIHKFN</sequence>
<evidence type="ECO:0000259" key="15">
    <source>
        <dbReference type="SMART" id="SM00478"/>
    </source>
</evidence>
<dbReference type="PANTHER" id="PTHR42944">
    <property type="entry name" value="ADENINE DNA GLYCOSYLASE"/>
    <property type="match status" value="1"/>
</dbReference>
<evidence type="ECO:0000256" key="13">
    <source>
        <dbReference type="ARBA" id="ARBA00023295"/>
    </source>
</evidence>
<dbReference type="Pfam" id="PF00730">
    <property type="entry name" value="HhH-GPD"/>
    <property type="match status" value="1"/>
</dbReference>
<dbReference type="CDD" id="cd03431">
    <property type="entry name" value="NUDIX_DNA_Glycosylase_C-MutY"/>
    <property type="match status" value="1"/>
</dbReference>
<dbReference type="Pfam" id="PF14815">
    <property type="entry name" value="NUDIX_4"/>
    <property type="match status" value="1"/>
</dbReference>
<dbReference type="Gene3D" id="1.10.340.30">
    <property type="entry name" value="Hypothetical protein, domain 2"/>
    <property type="match status" value="1"/>
</dbReference>